<keyword evidence="11 15" id="KW-0863">Zinc-finger</keyword>
<dbReference type="SUPFAM" id="SSF57667">
    <property type="entry name" value="beta-beta-alpha zinc fingers"/>
    <property type="match status" value="3"/>
</dbReference>
<evidence type="ECO:0000256" key="3">
    <source>
        <dbReference type="ARBA" id="ARBA00004556"/>
    </source>
</evidence>
<dbReference type="Gene3D" id="3.30.160.60">
    <property type="entry name" value="Classic Zinc Finger"/>
    <property type="match status" value="4"/>
</dbReference>
<organism evidence="19">
    <name type="scientific">Simocephalus serrulatus</name>
    <dbReference type="NCBI Taxonomy" id="117539"/>
    <lineage>
        <taxon>Eukaryota</taxon>
        <taxon>Metazoa</taxon>
        <taxon>Ecdysozoa</taxon>
        <taxon>Arthropoda</taxon>
        <taxon>Crustacea</taxon>
        <taxon>Branchiopoda</taxon>
        <taxon>Diplostraca</taxon>
        <taxon>Cladocera</taxon>
        <taxon>Anomopoda</taxon>
        <taxon>Daphniidae</taxon>
        <taxon>Simocephalus</taxon>
    </lineage>
</organism>
<comment type="function">
    <text evidence="1">Component of the exocyst complex involved in the docking of exocytic vesicles with fusion sites on the plasma membrane.</text>
</comment>
<evidence type="ECO:0000256" key="6">
    <source>
        <dbReference type="ARBA" id="ARBA00017509"/>
    </source>
</evidence>
<feature type="domain" description="C2H2-type" evidence="18">
    <location>
        <begin position="150"/>
        <end position="172"/>
    </location>
</feature>
<dbReference type="GO" id="GO:0000145">
    <property type="term" value="C:exocyst"/>
    <property type="evidence" value="ECO:0007669"/>
    <property type="project" value="InterPro"/>
</dbReference>
<evidence type="ECO:0000256" key="1">
    <source>
        <dbReference type="ARBA" id="ARBA00002660"/>
    </source>
</evidence>
<evidence type="ECO:0000256" key="12">
    <source>
        <dbReference type="ARBA" id="ARBA00022833"/>
    </source>
</evidence>
<feature type="domain" description="PH" evidence="17">
    <location>
        <begin position="357"/>
        <end position="459"/>
    </location>
</feature>
<dbReference type="EMBL" id="LR024481">
    <property type="protein sequence ID" value="SVE94100.1"/>
    <property type="molecule type" value="mRNA"/>
</dbReference>
<dbReference type="CDD" id="cd01226">
    <property type="entry name" value="PH_RalBD_exo84"/>
    <property type="match status" value="1"/>
</dbReference>
<evidence type="ECO:0000256" key="5">
    <source>
        <dbReference type="ARBA" id="ARBA00007210"/>
    </source>
</evidence>
<dbReference type="FunFam" id="3.30.160.60:FF:000145">
    <property type="entry name" value="Zinc finger protein 574"/>
    <property type="match status" value="1"/>
</dbReference>
<dbReference type="AlphaFoldDB" id="A0A4Y7NLH8"/>
<proteinExistence type="evidence at transcript level"/>
<feature type="domain" description="C2H2-type" evidence="18">
    <location>
        <begin position="62"/>
        <end position="90"/>
    </location>
</feature>
<dbReference type="GO" id="GO:0006893">
    <property type="term" value="P:Golgi to plasma membrane transport"/>
    <property type="evidence" value="ECO:0007669"/>
    <property type="project" value="TreeGrafter"/>
</dbReference>
<dbReference type="Gene3D" id="1.20.58.1220">
    <property type="entry name" value="Exo84p, C-terminal helical domain"/>
    <property type="match status" value="1"/>
</dbReference>
<keyword evidence="9" id="KW-0479">Metal-binding</keyword>
<dbReference type="GO" id="GO:0015031">
    <property type="term" value="P:protein transport"/>
    <property type="evidence" value="ECO:0007669"/>
    <property type="project" value="UniProtKB-KW"/>
</dbReference>
<keyword evidence="10" id="KW-0677">Repeat</keyword>
<dbReference type="GO" id="GO:0030426">
    <property type="term" value="C:growth cone"/>
    <property type="evidence" value="ECO:0007669"/>
    <property type="project" value="UniProtKB-SubCell"/>
</dbReference>
<dbReference type="GO" id="GO:0005634">
    <property type="term" value="C:nucleus"/>
    <property type="evidence" value="ECO:0007669"/>
    <property type="project" value="UniProtKB-SubCell"/>
</dbReference>
<evidence type="ECO:0000256" key="8">
    <source>
        <dbReference type="ARBA" id="ARBA00022483"/>
    </source>
</evidence>
<dbReference type="SUPFAM" id="SSF50729">
    <property type="entry name" value="PH domain-like"/>
    <property type="match status" value="1"/>
</dbReference>
<keyword evidence="12" id="KW-0862">Zinc</keyword>
<dbReference type="SUPFAM" id="SSF74788">
    <property type="entry name" value="Cullin repeat-like"/>
    <property type="match status" value="1"/>
</dbReference>
<evidence type="ECO:0000256" key="7">
    <source>
        <dbReference type="ARBA" id="ARBA00022448"/>
    </source>
</evidence>
<dbReference type="InterPro" id="IPR042560">
    <property type="entry name" value="Exo84_C_2"/>
</dbReference>
<dbReference type="InterPro" id="IPR001849">
    <property type="entry name" value="PH_domain"/>
</dbReference>
<evidence type="ECO:0000256" key="15">
    <source>
        <dbReference type="PROSITE-ProRule" id="PRU00042"/>
    </source>
</evidence>
<evidence type="ECO:0000259" key="17">
    <source>
        <dbReference type="PROSITE" id="PS50003"/>
    </source>
</evidence>
<feature type="region of interest" description="Disordered" evidence="16">
    <location>
        <begin position="1"/>
        <end position="27"/>
    </location>
</feature>
<dbReference type="PANTHER" id="PTHR21426">
    <property type="entry name" value="EXOCYST COMPLEX COMPONENT 8"/>
    <property type="match status" value="1"/>
</dbReference>
<dbReference type="Pfam" id="PF00096">
    <property type="entry name" value="zf-C2H2"/>
    <property type="match status" value="3"/>
</dbReference>
<dbReference type="Gene3D" id="2.30.29.30">
    <property type="entry name" value="Pleckstrin-homology domain (PH domain)/Phosphotyrosine-binding domain (PTB)"/>
    <property type="match status" value="1"/>
</dbReference>
<evidence type="ECO:0000256" key="11">
    <source>
        <dbReference type="ARBA" id="ARBA00022771"/>
    </source>
</evidence>
<keyword evidence="7" id="KW-0813">Transport</keyword>
<dbReference type="PROSITE" id="PS50157">
    <property type="entry name" value="ZINC_FINGER_C2H2_2"/>
    <property type="match status" value="5"/>
</dbReference>
<dbReference type="GO" id="GO:0048471">
    <property type="term" value="C:perinuclear region of cytoplasm"/>
    <property type="evidence" value="ECO:0007669"/>
    <property type="project" value="UniProtKB-SubCell"/>
</dbReference>
<dbReference type="GO" id="GO:0006887">
    <property type="term" value="P:exocytosis"/>
    <property type="evidence" value="ECO:0007669"/>
    <property type="project" value="UniProtKB-KW"/>
</dbReference>
<dbReference type="PROSITE" id="PS50003">
    <property type="entry name" value="PH_DOMAIN"/>
    <property type="match status" value="1"/>
</dbReference>
<dbReference type="InterPro" id="IPR042561">
    <property type="entry name" value="Exo84_C_1"/>
</dbReference>
<feature type="domain" description="C2H2-type" evidence="18">
    <location>
        <begin position="92"/>
        <end position="119"/>
    </location>
</feature>
<accession>A0A4Y7NLH8</accession>
<dbReference type="PANTHER" id="PTHR21426:SF12">
    <property type="entry name" value="EXOCYST COMPLEX COMPONENT 8"/>
    <property type="match status" value="1"/>
</dbReference>
<dbReference type="GO" id="GO:0008270">
    <property type="term" value="F:zinc ion binding"/>
    <property type="evidence" value="ECO:0007669"/>
    <property type="project" value="UniProtKB-KW"/>
</dbReference>
<dbReference type="PROSITE" id="PS00028">
    <property type="entry name" value="ZINC_FINGER_C2H2_1"/>
    <property type="match status" value="5"/>
</dbReference>
<dbReference type="InterPro" id="IPR032403">
    <property type="entry name" value="Exo84_C"/>
</dbReference>
<comment type="subcellular location">
    <subcellularLocation>
        <location evidence="4">Cell projection</location>
        <location evidence="4">Growth cone</location>
    </subcellularLocation>
    <subcellularLocation>
        <location evidence="3">Cytoplasm</location>
        <location evidence="3">Perinuclear region</location>
    </subcellularLocation>
    <subcellularLocation>
        <location evidence="2">Nucleus</location>
    </subcellularLocation>
</comment>
<dbReference type="InterPro" id="IPR013087">
    <property type="entry name" value="Znf_C2H2_type"/>
</dbReference>
<keyword evidence="13" id="KW-0653">Protein transport</keyword>
<sequence length="915" mass="104278">MAHHILKVSSKKQDTNLTSGETSETPKKIPPQRMVVCEVCGKLISASWIRVHFANHQGEKNYLCEHCGRSFASANLLKSHVHYQHNSQLDMIKCDVCGKPFTKKSRLEIHMRIHSDTRPYRCPVFECGKRFHTNGNLRKHSFVHTGEKPHKCDICDKSFAQSTNLRLHMRTHQQLLDEGGKSGNQRIRKPEAVFSCEFCPMTFSRIRHFNAHRATHTDVKELTQQCVGGHDLLQHRQKIQALSEETNQYLKKNVYQNYMQFIETAKEISYLESEMYQLSHLLTEQRSLIVSLLENSLLGDKAPGLRGVEKPDITSSKFKTEVAVNLNVDNQEGRKRLTALLEKVEGCASVVESLTRTLIHEGDMVELDPSDNCAIGRVRGFLLNDSFMIASWLPNKRGNMRYQYQALYELEGLAVINIRDLGPVKYAFKLMMFPDTRVLQCANSSDKKEWLEAFDLAKKLKIKKEVNPPSLVSETKDTSYDEAFNPFAEDESMPYTLNGNGVSTEAIESIPDWVVEVADDMDVYVAQRDFEEAVSLAEKTRTFWDGASPSVINLHRDLKLKIDSRIRQLSEVLMNELRVTPEKSLQGGPRAASRAVLLLSRLGQAPQACDLFLKHRSALLKHNLRQLKTEGATTLYIKRITSLFFPFVVDTGREITRVFPKNKVCASAFVVWSRNEVGKFANNFKKHVFTTGSTLTTVAECVALVRSHSEQLIQIGLDLTFYLESELRTPVERCLRDAREKLMESIKLRAFEDKWRPVNLVNKNGLARFADDMSEIGIASIYSWVYDECWVALTSNTINFSKAYLTFLDDALKLPSADSNLFVDEILHDIFLAQLKHLENSLRSGKYKGETKFIHKNASFLLHTVLVIAQHRIEEVRHHTSPSIAKLRSDFEWLASDNKKTITTIKSPDSDASFI</sequence>
<evidence type="ECO:0000256" key="9">
    <source>
        <dbReference type="ARBA" id="ARBA00022723"/>
    </source>
</evidence>
<dbReference type="Gene3D" id="1.20.58.1210">
    <property type="entry name" value="Exo84p, N-terminal helical domain"/>
    <property type="match status" value="1"/>
</dbReference>
<protein>
    <recommendedName>
        <fullName evidence="6">Exocyst complex component 8</fullName>
    </recommendedName>
</protein>
<dbReference type="InterPro" id="IPR016159">
    <property type="entry name" value="Cullin_repeat-like_dom_sf"/>
</dbReference>
<evidence type="ECO:0000259" key="18">
    <source>
        <dbReference type="PROSITE" id="PS50157"/>
    </source>
</evidence>
<evidence type="ECO:0000256" key="14">
    <source>
        <dbReference type="ARBA" id="ARBA00023242"/>
    </source>
</evidence>
<comment type="similarity">
    <text evidence="5">Belongs to the EXO84 family.</text>
</comment>
<keyword evidence="8" id="KW-0268">Exocytosis</keyword>
<dbReference type="InterPro" id="IPR036236">
    <property type="entry name" value="Znf_C2H2_sf"/>
</dbReference>
<evidence type="ECO:0000256" key="16">
    <source>
        <dbReference type="SAM" id="MobiDB-lite"/>
    </source>
</evidence>
<dbReference type="Pfam" id="PF16528">
    <property type="entry name" value="Exo84_C"/>
    <property type="match status" value="1"/>
</dbReference>
<name>A0A4Y7NLH8_9CRUS</name>
<dbReference type="FunFam" id="3.30.160.60:FF:000072">
    <property type="entry name" value="zinc finger protein 143 isoform X1"/>
    <property type="match status" value="1"/>
</dbReference>
<evidence type="ECO:0000256" key="2">
    <source>
        <dbReference type="ARBA" id="ARBA00004123"/>
    </source>
</evidence>
<evidence type="ECO:0000256" key="13">
    <source>
        <dbReference type="ARBA" id="ARBA00022927"/>
    </source>
</evidence>
<dbReference type="InterPro" id="IPR011993">
    <property type="entry name" value="PH-like_dom_sf"/>
</dbReference>
<evidence type="ECO:0000256" key="10">
    <source>
        <dbReference type="ARBA" id="ARBA00022737"/>
    </source>
</evidence>
<feature type="compositionally biased region" description="Basic residues" evidence="16">
    <location>
        <begin position="1"/>
        <end position="10"/>
    </location>
</feature>
<feature type="domain" description="C2H2-type" evidence="18">
    <location>
        <begin position="194"/>
        <end position="221"/>
    </location>
</feature>
<reference evidence="19" key="1">
    <citation type="submission" date="2018-08" db="EMBL/GenBank/DDBJ databases">
        <authorList>
            <person name="Cornetti L."/>
        </authorList>
    </citation>
    <scope>NUCLEOTIDE SEQUENCE</scope>
    <source>
        <strain evidence="19">OM-SAIQ-clone2</strain>
    </source>
</reference>
<dbReference type="SMART" id="SM00355">
    <property type="entry name" value="ZnF_C2H2"/>
    <property type="match status" value="6"/>
</dbReference>
<evidence type="ECO:0000313" key="19">
    <source>
        <dbReference type="EMBL" id="SVE94100.1"/>
    </source>
</evidence>
<evidence type="ECO:0000256" key="4">
    <source>
        <dbReference type="ARBA" id="ARBA00004624"/>
    </source>
</evidence>
<dbReference type="Pfam" id="PF08700">
    <property type="entry name" value="VPS51_Exo84_N"/>
    <property type="match status" value="1"/>
</dbReference>
<dbReference type="InterPro" id="IPR033961">
    <property type="entry name" value="Exo84"/>
</dbReference>
<keyword evidence="14" id="KW-0539">Nucleus</keyword>
<gene>
    <name evidence="19" type="primary">EOG090X021B</name>
</gene>
<feature type="domain" description="C2H2-type" evidence="18">
    <location>
        <begin position="120"/>
        <end position="149"/>
    </location>
</feature>
<dbReference type="FunFam" id="3.30.160.60:FF:000624">
    <property type="entry name" value="zinc finger protein 697"/>
    <property type="match status" value="1"/>
</dbReference>